<gene>
    <name evidence="1" type="ORF">WKI67_01030</name>
</gene>
<sequence>MSPRPPDIAEAREQLRQTLADAKAERDRIFAEADRLREAAEAKYWKTVGTELDGAYHGARTDAVDVLGVTRDYILKQTKKYS</sequence>
<evidence type="ECO:0000313" key="1">
    <source>
        <dbReference type="EMBL" id="MEJ8632077.1"/>
    </source>
</evidence>
<dbReference type="EMBL" id="JBBKAJ010000003">
    <property type="protein sequence ID" value="MEJ8632077.1"/>
    <property type="molecule type" value="Genomic_DNA"/>
</dbReference>
<proteinExistence type="predicted"/>
<protein>
    <submittedName>
        <fullName evidence="1">Uncharacterized protein</fullName>
    </submittedName>
</protein>
<evidence type="ECO:0000313" key="2">
    <source>
        <dbReference type="Proteomes" id="UP001377168"/>
    </source>
</evidence>
<comment type="caution">
    <text evidence="1">The sequence shown here is derived from an EMBL/GenBank/DDBJ whole genome shotgun (WGS) entry which is preliminary data.</text>
</comment>
<reference evidence="1" key="1">
    <citation type="submission" date="2024-03" db="EMBL/GenBank/DDBJ databases">
        <title>Novel Streptomyces species of biotechnological and ecological value are a feature of Machair soil.</title>
        <authorList>
            <person name="Prole J.R."/>
            <person name="Goodfellow M."/>
            <person name="Allenby N."/>
            <person name="Ward A.C."/>
        </authorList>
    </citation>
    <scope>NUCLEOTIDE SEQUENCE</scope>
    <source>
        <strain evidence="1">MS2.AVA.5</strain>
    </source>
</reference>
<organism evidence="1 2">
    <name type="scientific">Streptomyces achmelvichensis</name>
    <dbReference type="NCBI Taxonomy" id="3134111"/>
    <lineage>
        <taxon>Bacteria</taxon>
        <taxon>Bacillati</taxon>
        <taxon>Actinomycetota</taxon>
        <taxon>Actinomycetes</taxon>
        <taxon>Kitasatosporales</taxon>
        <taxon>Streptomycetaceae</taxon>
        <taxon>Streptomyces</taxon>
    </lineage>
</organism>
<accession>A0ACC6PKV5</accession>
<name>A0ACC6PKV5_9ACTN</name>
<dbReference type="Proteomes" id="UP001377168">
    <property type="component" value="Unassembled WGS sequence"/>
</dbReference>
<keyword evidence="2" id="KW-1185">Reference proteome</keyword>